<dbReference type="InterPro" id="IPR000276">
    <property type="entry name" value="GPCR_Rhodpsn"/>
</dbReference>
<evidence type="ECO:0000256" key="2">
    <source>
        <dbReference type="ARBA" id="ARBA00010663"/>
    </source>
</evidence>
<feature type="transmembrane region" description="Helical" evidence="18">
    <location>
        <begin position="258"/>
        <end position="278"/>
    </location>
</feature>
<dbReference type="SUPFAM" id="SSF81321">
    <property type="entry name" value="Family A G protein-coupled receptor-like"/>
    <property type="match status" value="1"/>
</dbReference>
<dbReference type="PRINTS" id="PR01012">
    <property type="entry name" value="NRPEPTIDEYR"/>
</dbReference>
<evidence type="ECO:0000256" key="3">
    <source>
        <dbReference type="ARBA" id="ARBA00019472"/>
    </source>
</evidence>
<feature type="transmembrane region" description="Helical" evidence="18">
    <location>
        <begin position="143"/>
        <end position="168"/>
    </location>
</feature>
<keyword evidence="14" id="KW-0449">Lipoprotein</keyword>
<comment type="subcellular location">
    <subcellularLocation>
        <location evidence="1">Cell membrane</location>
        <topology evidence="1">Multi-pass membrane protein</topology>
    </subcellularLocation>
</comment>
<evidence type="ECO:0000256" key="17">
    <source>
        <dbReference type="RuleBase" id="RU000688"/>
    </source>
</evidence>
<feature type="transmembrane region" description="Helical" evidence="18">
    <location>
        <begin position="220"/>
        <end position="238"/>
    </location>
</feature>
<dbReference type="PANTHER" id="PTHR24235:SF20">
    <property type="entry name" value="NEUROPEPTIDE Y RECEPTOR TYPE 2"/>
    <property type="match status" value="1"/>
</dbReference>
<evidence type="ECO:0000256" key="1">
    <source>
        <dbReference type="ARBA" id="ARBA00004651"/>
    </source>
</evidence>
<comment type="similarity">
    <text evidence="2 17">Belongs to the G-protein coupled receptor 1 family.</text>
</comment>
<evidence type="ECO:0000256" key="10">
    <source>
        <dbReference type="ARBA" id="ARBA00023157"/>
    </source>
</evidence>
<gene>
    <name evidence="20" type="ORF">H920_06907</name>
</gene>
<keyword evidence="11 17" id="KW-0675">Receptor</keyword>
<dbReference type="STRING" id="885580.ENSFDAP00000004064"/>
<keyword evidence="13 17" id="KW-0807">Transducer</keyword>
<dbReference type="Pfam" id="PF00001">
    <property type="entry name" value="7tm_1"/>
    <property type="match status" value="1"/>
</dbReference>
<accession>A0A091DMQ5</accession>
<evidence type="ECO:0000256" key="16">
    <source>
        <dbReference type="ARBA" id="ARBA00053878"/>
    </source>
</evidence>
<evidence type="ECO:0000256" key="7">
    <source>
        <dbReference type="ARBA" id="ARBA00023040"/>
    </source>
</evidence>
<evidence type="ECO:0000259" key="19">
    <source>
        <dbReference type="PROSITE" id="PS50262"/>
    </source>
</evidence>
<evidence type="ECO:0000256" key="13">
    <source>
        <dbReference type="ARBA" id="ARBA00023224"/>
    </source>
</evidence>
<evidence type="ECO:0000256" key="5">
    <source>
        <dbReference type="ARBA" id="ARBA00022692"/>
    </source>
</evidence>
<feature type="transmembrane region" description="Helical" evidence="18">
    <location>
        <begin position="395"/>
        <end position="416"/>
    </location>
</feature>
<organism evidence="20 21">
    <name type="scientific">Fukomys damarensis</name>
    <name type="common">Damaraland mole rat</name>
    <name type="synonym">Cryptomys damarensis</name>
    <dbReference type="NCBI Taxonomy" id="885580"/>
    <lineage>
        <taxon>Eukaryota</taxon>
        <taxon>Metazoa</taxon>
        <taxon>Chordata</taxon>
        <taxon>Craniata</taxon>
        <taxon>Vertebrata</taxon>
        <taxon>Euteleostomi</taxon>
        <taxon>Mammalia</taxon>
        <taxon>Eutheria</taxon>
        <taxon>Euarchontoglires</taxon>
        <taxon>Glires</taxon>
        <taxon>Rodentia</taxon>
        <taxon>Hystricomorpha</taxon>
        <taxon>Bathyergidae</taxon>
        <taxon>Fukomys</taxon>
    </lineage>
</organism>
<evidence type="ECO:0000256" key="15">
    <source>
        <dbReference type="ARBA" id="ARBA00032013"/>
    </source>
</evidence>
<feature type="transmembrane region" description="Helical" evidence="18">
    <location>
        <begin position="180"/>
        <end position="200"/>
    </location>
</feature>
<dbReference type="PRINTS" id="PR00237">
    <property type="entry name" value="GPCRRHODOPSN"/>
</dbReference>
<keyword evidence="7 17" id="KW-0297">G-protein coupled receptor</keyword>
<evidence type="ECO:0000313" key="20">
    <source>
        <dbReference type="EMBL" id="KFO31708.1"/>
    </source>
</evidence>
<feature type="transmembrane region" description="Helical" evidence="18">
    <location>
        <begin position="361"/>
        <end position="383"/>
    </location>
</feature>
<dbReference type="Proteomes" id="UP000028990">
    <property type="component" value="Unassembled WGS sequence"/>
</dbReference>
<keyword evidence="9" id="KW-0564">Palmitate</keyword>
<keyword evidence="4" id="KW-1003">Cell membrane</keyword>
<dbReference type="CDD" id="cd15399">
    <property type="entry name" value="7tmA_NPY2R"/>
    <property type="match status" value="1"/>
</dbReference>
<dbReference type="PRINTS" id="PR01014">
    <property type="entry name" value="NRPEPTIDEY2R"/>
</dbReference>
<keyword evidence="12" id="KW-0325">Glycoprotein</keyword>
<keyword evidence="5 17" id="KW-0812">Transmembrane</keyword>
<keyword evidence="10" id="KW-1015">Disulfide bond</keyword>
<evidence type="ECO:0000256" key="8">
    <source>
        <dbReference type="ARBA" id="ARBA00023136"/>
    </source>
</evidence>
<evidence type="ECO:0000313" key="21">
    <source>
        <dbReference type="Proteomes" id="UP000028990"/>
    </source>
</evidence>
<protein>
    <recommendedName>
        <fullName evidence="3">Neuropeptide Y receptor type 2</fullName>
    </recommendedName>
    <alternativeName>
        <fullName evidence="15">NPY-Y2 receptor</fullName>
    </alternativeName>
</protein>
<feature type="transmembrane region" description="Helical" evidence="18">
    <location>
        <begin position="310"/>
        <end position="332"/>
    </location>
</feature>
<evidence type="ECO:0000256" key="4">
    <source>
        <dbReference type="ARBA" id="ARBA00022475"/>
    </source>
</evidence>
<dbReference type="SMART" id="SM01381">
    <property type="entry name" value="7TM_GPCR_Srsx"/>
    <property type="match status" value="1"/>
</dbReference>
<evidence type="ECO:0000256" key="18">
    <source>
        <dbReference type="SAM" id="Phobius"/>
    </source>
</evidence>
<evidence type="ECO:0000256" key="12">
    <source>
        <dbReference type="ARBA" id="ARBA00023180"/>
    </source>
</evidence>
<dbReference type="GO" id="GO:0004983">
    <property type="term" value="F:neuropeptide Y receptor activity"/>
    <property type="evidence" value="ECO:0007669"/>
    <property type="project" value="InterPro"/>
</dbReference>
<keyword evidence="21" id="KW-1185">Reference proteome</keyword>
<feature type="domain" description="G-protein coupled receptors family 1 profile" evidence="19">
    <location>
        <begin position="159"/>
        <end position="417"/>
    </location>
</feature>
<dbReference type="FunFam" id="1.20.1070.10:FF:000158">
    <property type="entry name" value="Neuropeptide Y receptor type 2"/>
    <property type="match status" value="1"/>
</dbReference>
<dbReference type="InterPro" id="IPR001358">
    <property type="entry name" value="NPY2_rcpt"/>
</dbReference>
<dbReference type="PROSITE" id="PS50262">
    <property type="entry name" value="G_PROTEIN_RECEP_F1_2"/>
    <property type="match status" value="1"/>
</dbReference>
<dbReference type="EMBL" id="KN122248">
    <property type="protein sequence ID" value="KFO31708.1"/>
    <property type="molecule type" value="Genomic_DNA"/>
</dbReference>
<comment type="function">
    <text evidence="16">Receptor for neuropeptide Y and peptide YY.</text>
</comment>
<reference evidence="20 21" key="1">
    <citation type="submission" date="2013-11" db="EMBL/GenBank/DDBJ databases">
        <title>The Damaraland mole rat (Fukomys damarensis) genome and evolution of African mole rats.</title>
        <authorList>
            <person name="Gladyshev V.N."/>
            <person name="Fang X."/>
        </authorList>
    </citation>
    <scope>NUCLEOTIDE SEQUENCE [LARGE SCALE GENOMIC DNA]</scope>
    <source>
        <tissue evidence="20">Liver</tissue>
    </source>
</reference>
<dbReference type="InterPro" id="IPR017452">
    <property type="entry name" value="GPCR_Rhodpsn_7TM"/>
</dbReference>
<dbReference type="GO" id="GO:0007193">
    <property type="term" value="P:adenylate cyclase-inhibiting G protein-coupled receptor signaling pathway"/>
    <property type="evidence" value="ECO:0007669"/>
    <property type="project" value="UniProtKB-ARBA"/>
</dbReference>
<dbReference type="GO" id="GO:0005929">
    <property type="term" value="C:cilium"/>
    <property type="evidence" value="ECO:0007669"/>
    <property type="project" value="UniProtKB-ARBA"/>
</dbReference>
<evidence type="ECO:0000256" key="11">
    <source>
        <dbReference type="ARBA" id="ARBA00023170"/>
    </source>
</evidence>
<dbReference type="GO" id="GO:0005886">
    <property type="term" value="C:plasma membrane"/>
    <property type="evidence" value="ECO:0007669"/>
    <property type="project" value="UniProtKB-SubCell"/>
</dbReference>
<dbReference type="PANTHER" id="PTHR24235">
    <property type="entry name" value="NEUROPEPTIDE Y RECEPTOR"/>
    <property type="match status" value="1"/>
</dbReference>
<dbReference type="InterPro" id="IPR000611">
    <property type="entry name" value="NPY_rcpt"/>
</dbReference>
<dbReference type="eggNOG" id="KOG3656">
    <property type="taxonomic scope" value="Eukaryota"/>
</dbReference>
<keyword evidence="8 18" id="KW-0472">Membrane</keyword>
<dbReference type="AlphaFoldDB" id="A0A091DMQ5"/>
<dbReference type="Gene3D" id="1.20.1070.10">
    <property type="entry name" value="Rhodopsin 7-helix transmembrane proteins"/>
    <property type="match status" value="1"/>
</dbReference>
<proteinExistence type="inferred from homology"/>
<evidence type="ECO:0000256" key="9">
    <source>
        <dbReference type="ARBA" id="ARBA00023139"/>
    </source>
</evidence>
<keyword evidence="6 18" id="KW-1133">Transmembrane helix</keyword>
<evidence type="ECO:0000256" key="14">
    <source>
        <dbReference type="ARBA" id="ARBA00023288"/>
    </source>
</evidence>
<name>A0A091DMQ5_FUKDA</name>
<dbReference type="PROSITE" id="PS00237">
    <property type="entry name" value="G_PROTEIN_RECEP_F1_1"/>
    <property type="match status" value="1"/>
</dbReference>
<sequence length="473" mass="51813">MGPTSSTEGLRTVRPGLPAGICCLGVPRMTAQTKAAASLWQWTSPWPTVAASPRLSQACVTRDRGQGLQQLVRSRIPFVGSRAGPRGTALKMGPVGTGADENQTVGEVKAEPFGLGLTTPGGELAPGPEPQLIDSTKLTEVRVVLILAYCSIILLGVTGNSLVIHVVIKFKNMRTVTNFFIANLAVADLLVNTLCLPFTLTYTLMGEWKMGPVLCHLVPYAQGLAVQVSTITLTVIALDRHRCIVYHLDSKISKQNSFLIIGLAWGISALLASPLAIFREYSLIEIIPDFEIVACTEKWPGEEKSMYGTVYSLSSLLILYVLPLGIISISYIRIWSKLKNHISPGAANDHHHQRRQKTTKMLVFVVVVFAVSWLPLHAFQLAVDIDSQVLDLKEYKLIFTVFHIIAMCSTFANPLLYGWMNSNYRKAFLSAFRCEQRLDAIHSEMSVTCKAKKNVDVVKNSGPADSFAEATNV</sequence>
<evidence type="ECO:0000256" key="6">
    <source>
        <dbReference type="ARBA" id="ARBA00022989"/>
    </source>
</evidence>